<name>A0ABV5P615_9ACTN</name>
<evidence type="ECO:0000313" key="3">
    <source>
        <dbReference type="EMBL" id="MFB9477384.1"/>
    </source>
</evidence>
<proteinExistence type="predicted"/>
<keyword evidence="4" id="KW-1185">Reference proteome</keyword>
<gene>
    <name evidence="3" type="ORF">ACFFR3_48485</name>
</gene>
<sequence>MRTTTAPGAATSRYLAAMRKRRPLDIDWAAAPTRHKRYPSAERVPLSWNHLVGELLRNLLGLTRIVWSHHLGDGGRPLGRPPMLLAGRPAPSGGGLYPVEAYVAAGEPHLPAALYHYDPVHHVVERVRGGDHVPALTGLLGGGDRADVVVVLSAVFWRSMFKYGDFGYRLVCQETGVLIAQALAVAGRLGLAGRAQLRFADGEVDRLLGLDGAREATLAALTLSLPSTKDSRAEPPSLDELVSRPAADESTPLPRPMPGGLAAALHRACTLAAPHASDPPVPPVPPVPPARAVRPAPEPAPMPRQPGGERRASPLAGYRPVPLGGGALGAVLRAACAGYPSDLPGTAKGPAATALCLLSLRVDGLPCAAYWYDPAGHTLHEPPATIPIDAVTTGPLLPNTQVALRGAAAVLIPVGDPVAGAPAFGDRWYRMQQMEAGLIVQRAALAATALGLAARIHSDGANETTDEVLGLAASPLRSLSFLVMGTPPTGGPLVTRPIHGLISQEVMPPDRPA</sequence>
<dbReference type="Gene3D" id="3.40.109.10">
    <property type="entry name" value="NADH Oxidase"/>
    <property type="match status" value="2"/>
</dbReference>
<feature type="region of interest" description="Disordered" evidence="1">
    <location>
        <begin position="227"/>
        <end position="259"/>
    </location>
</feature>
<evidence type="ECO:0000313" key="4">
    <source>
        <dbReference type="Proteomes" id="UP001589568"/>
    </source>
</evidence>
<dbReference type="InterPro" id="IPR052544">
    <property type="entry name" value="Bacteriocin_Proc_Enz"/>
</dbReference>
<dbReference type="SUPFAM" id="SSF55469">
    <property type="entry name" value="FMN-dependent nitroreductase-like"/>
    <property type="match status" value="2"/>
</dbReference>
<comment type="caution">
    <text evidence="3">The sequence shown here is derived from an EMBL/GenBank/DDBJ whole genome shotgun (WGS) entry which is preliminary data.</text>
</comment>
<dbReference type="PANTHER" id="PTHR43745">
    <property type="entry name" value="NITROREDUCTASE MJ1384-RELATED"/>
    <property type="match status" value="1"/>
</dbReference>
<feature type="compositionally biased region" description="Pro residues" evidence="1">
    <location>
        <begin position="277"/>
        <end position="289"/>
    </location>
</feature>
<dbReference type="Pfam" id="PF00881">
    <property type="entry name" value="Nitroreductase"/>
    <property type="match status" value="2"/>
</dbReference>
<feature type="region of interest" description="Disordered" evidence="1">
    <location>
        <begin position="273"/>
        <end position="318"/>
    </location>
</feature>
<dbReference type="InterPro" id="IPR020051">
    <property type="entry name" value="SagB-type_dehydrogenase"/>
</dbReference>
<reference evidence="3 4" key="1">
    <citation type="submission" date="2024-09" db="EMBL/GenBank/DDBJ databases">
        <authorList>
            <person name="Sun Q."/>
            <person name="Mori K."/>
        </authorList>
    </citation>
    <scope>NUCLEOTIDE SEQUENCE [LARGE SCALE GENOMIC DNA]</scope>
    <source>
        <strain evidence="3 4">JCM 3324</strain>
    </source>
</reference>
<dbReference type="RefSeq" id="WP_345406486.1">
    <property type="nucleotide sequence ID" value="NZ_BAAAXS010000001.1"/>
</dbReference>
<feature type="domain" description="Nitroreductase" evidence="2">
    <location>
        <begin position="84"/>
        <end position="220"/>
    </location>
</feature>
<dbReference type="InterPro" id="IPR029479">
    <property type="entry name" value="Nitroreductase"/>
</dbReference>
<dbReference type="Proteomes" id="UP001589568">
    <property type="component" value="Unassembled WGS sequence"/>
</dbReference>
<evidence type="ECO:0000256" key="1">
    <source>
        <dbReference type="SAM" id="MobiDB-lite"/>
    </source>
</evidence>
<evidence type="ECO:0000259" key="2">
    <source>
        <dbReference type="Pfam" id="PF00881"/>
    </source>
</evidence>
<dbReference type="CDD" id="cd02142">
    <property type="entry name" value="McbC_SagB-like_oxidoreductase"/>
    <property type="match status" value="1"/>
</dbReference>
<accession>A0ABV5P615</accession>
<feature type="domain" description="Nitroreductase" evidence="2">
    <location>
        <begin position="400"/>
        <end position="485"/>
    </location>
</feature>
<protein>
    <submittedName>
        <fullName evidence="3">SagB family peptide dehydrogenase</fullName>
    </submittedName>
</protein>
<organism evidence="3 4">
    <name type="scientific">Nonomuraea salmonea</name>
    <dbReference type="NCBI Taxonomy" id="46181"/>
    <lineage>
        <taxon>Bacteria</taxon>
        <taxon>Bacillati</taxon>
        <taxon>Actinomycetota</taxon>
        <taxon>Actinomycetes</taxon>
        <taxon>Streptosporangiales</taxon>
        <taxon>Streptosporangiaceae</taxon>
        <taxon>Nonomuraea</taxon>
    </lineage>
</organism>
<dbReference type="PANTHER" id="PTHR43745:SF2">
    <property type="entry name" value="NITROREDUCTASE MJ1384-RELATED"/>
    <property type="match status" value="1"/>
</dbReference>
<dbReference type="EMBL" id="JBHMCF010000061">
    <property type="protein sequence ID" value="MFB9477384.1"/>
    <property type="molecule type" value="Genomic_DNA"/>
</dbReference>
<dbReference type="NCBIfam" id="TIGR03605">
    <property type="entry name" value="antibiot_sagB"/>
    <property type="match status" value="1"/>
</dbReference>
<dbReference type="InterPro" id="IPR000415">
    <property type="entry name" value="Nitroreductase-like"/>
</dbReference>